<gene>
    <name evidence="2" type="ORF">NCTC11157_01994</name>
</gene>
<evidence type="ECO:0000313" key="3">
    <source>
        <dbReference type="Proteomes" id="UP000254072"/>
    </source>
</evidence>
<dbReference type="EMBL" id="UGTL01000001">
    <property type="protein sequence ID" value="SUB86245.1"/>
    <property type="molecule type" value="Genomic_DNA"/>
</dbReference>
<name>A0A379E0R1_9BACT</name>
<reference evidence="2 3" key="1">
    <citation type="submission" date="2018-06" db="EMBL/GenBank/DDBJ databases">
        <authorList>
            <consortium name="Pathogen Informatics"/>
            <person name="Doyle S."/>
        </authorList>
    </citation>
    <scope>NUCLEOTIDE SEQUENCE [LARGE SCALE GENOMIC DNA]</scope>
    <source>
        <strain evidence="2 3">NCTC11157</strain>
    </source>
</reference>
<sequence length="43" mass="5188">MKPYAQRFIFVKFGAIVALKFSFFFAKIFERKYRPKSKPIVLE</sequence>
<accession>A0A379E0R1</accession>
<protein>
    <submittedName>
        <fullName evidence="2">Uncharacterized protein</fullName>
    </submittedName>
</protein>
<feature type="transmembrane region" description="Helical" evidence="1">
    <location>
        <begin position="6"/>
        <end position="29"/>
    </location>
</feature>
<keyword evidence="1" id="KW-1133">Transmembrane helix</keyword>
<keyword evidence="1" id="KW-0472">Membrane</keyword>
<dbReference type="AlphaFoldDB" id="A0A379E0R1"/>
<evidence type="ECO:0000313" key="2">
    <source>
        <dbReference type="EMBL" id="SUB86245.1"/>
    </source>
</evidence>
<organism evidence="2 3">
    <name type="scientific">Prevotella disiens</name>
    <dbReference type="NCBI Taxonomy" id="28130"/>
    <lineage>
        <taxon>Bacteria</taxon>
        <taxon>Pseudomonadati</taxon>
        <taxon>Bacteroidota</taxon>
        <taxon>Bacteroidia</taxon>
        <taxon>Bacteroidales</taxon>
        <taxon>Prevotellaceae</taxon>
        <taxon>Prevotella</taxon>
    </lineage>
</organism>
<proteinExistence type="predicted"/>
<dbReference type="Proteomes" id="UP000254072">
    <property type="component" value="Unassembled WGS sequence"/>
</dbReference>
<evidence type="ECO:0000256" key="1">
    <source>
        <dbReference type="SAM" id="Phobius"/>
    </source>
</evidence>
<keyword evidence="1" id="KW-0812">Transmembrane</keyword>